<name>A0A1R4JY46_9MICC</name>
<protein>
    <submittedName>
        <fullName evidence="2">Uncharacterized protein</fullName>
    </submittedName>
</protein>
<dbReference type="EMBL" id="FUKP01000071">
    <property type="protein sequence ID" value="SJN36824.1"/>
    <property type="molecule type" value="Genomic_DNA"/>
</dbReference>
<feature type="compositionally biased region" description="Polar residues" evidence="1">
    <location>
        <begin position="407"/>
        <end position="417"/>
    </location>
</feature>
<reference evidence="2 3" key="1">
    <citation type="submission" date="2017-02" db="EMBL/GenBank/DDBJ databases">
        <authorList>
            <person name="Peterson S.W."/>
        </authorList>
    </citation>
    <scope>NUCLEOTIDE SEQUENCE [LARGE SCALE GENOMIC DNA]</scope>
    <source>
        <strain evidence="2 3">2B3F</strain>
    </source>
</reference>
<dbReference type="AlphaFoldDB" id="A0A1R4JY46"/>
<feature type="compositionally biased region" description="Basic residues" evidence="1">
    <location>
        <begin position="164"/>
        <end position="177"/>
    </location>
</feature>
<dbReference type="Proteomes" id="UP000196230">
    <property type="component" value="Unassembled WGS sequence"/>
</dbReference>
<proteinExistence type="predicted"/>
<dbReference type="RefSeq" id="WP_087134680.1">
    <property type="nucleotide sequence ID" value="NZ_FUKP01000071.1"/>
</dbReference>
<evidence type="ECO:0000313" key="3">
    <source>
        <dbReference type="Proteomes" id="UP000196230"/>
    </source>
</evidence>
<accession>A0A1R4JY46</accession>
<feature type="region of interest" description="Disordered" evidence="1">
    <location>
        <begin position="299"/>
        <end position="319"/>
    </location>
</feature>
<evidence type="ECO:0000313" key="2">
    <source>
        <dbReference type="EMBL" id="SJN36824.1"/>
    </source>
</evidence>
<feature type="compositionally biased region" description="Basic residues" evidence="1">
    <location>
        <begin position="307"/>
        <end position="318"/>
    </location>
</feature>
<organism evidence="2 3">
    <name type="scientific">Micrococcus lylae</name>
    <dbReference type="NCBI Taxonomy" id="1273"/>
    <lineage>
        <taxon>Bacteria</taxon>
        <taxon>Bacillati</taxon>
        <taxon>Actinomycetota</taxon>
        <taxon>Actinomycetes</taxon>
        <taxon>Micrococcales</taxon>
        <taxon>Micrococcaceae</taxon>
        <taxon>Micrococcus</taxon>
    </lineage>
</organism>
<sequence length="417" mass="43646">MGFKTSDSIDETTDFRDTKLGAFLGRRREDARHWAAPKVEAARAWGEYGLADSTYRAQIAGKEGRRLADDAKAQLQDAKTQYGPQLAAGAERANAVVAQQYARLAPAVSDQYNKYAPQVAAGLAAVSPALAGVLSPVQGFLADLQGQAEAAGKDMKKTAEKKGKTLKKQNAKNRKAVAAKAQGLKKDLQKQGKAAKKGAAQGGKDVQAALATGLAALQSGQQKLSPEVQRRVADATKYAQDRRDQYVPVAAARLADAAGKAGKSVHDYKVPASVEDTLVRVTGDKKIVKKLRKAAEGYASTAEKGLKKQAKQSKRQSRSGKGWIISGMAVAAAGAAYAIWKLTNPVQDPWKAPAPGPVTANIPVVDAHGSTDPYAKQRAAVAEAQAARDGVAQAGGDAQVDTVDTGGPTSTNPGVSR</sequence>
<gene>
    <name evidence="2" type="ORF">FM125_11270</name>
</gene>
<feature type="region of interest" description="Disordered" evidence="1">
    <location>
        <begin position="152"/>
        <end position="201"/>
    </location>
</feature>
<feature type="compositionally biased region" description="Basic and acidic residues" evidence="1">
    <location>
        <begin position="152"/>
        <end position="163"/>
    </location>
</feature>
<feature type="compositionally biased region" description="Low complexity" evidence="1">
    <location>
        <begin position="386"/>
        <end position="401"/>
    </location>
</feature>
<feature type="region of interest" description="Disordered" evidence="1">
    <location>
        <begin position="386"/>
        <end position="417"/>
    </location>
</feature>
<evidence type="ECO:0000256" key="1">
    <source>
        <dbReference type="SAM" id="MobiDB-lite"/>
    </source>
</evidence>